<evidence type="ECO:0000313" key="1">
    <source>
        <dbReference type="EMBL" id="JAH88400.1"/>
    </source>
</evidence>
<protein>
    <submittedName>
        <fullName evidence="1">Uncharacterized protein</fullName>
    </submittedName>
</protein>
<reference evidence="1" key="1">
    <citation type="submission" date="2014-11" db="EMBL/GenBank/DDBJ databases">
        <authorList>
            <person name="Amaro Gonzalez C."/>
        </authorList>
    </citation>
    <scope>NUCLEOTIDE SEQUENCE</scope>
</reference>
<dbReference type="AlphaFoldDB" id="A0A0E9WFQ8"/>
<reference evidence="1" key="2">
    <citation type="journal article" date="2015" name="Fish Shellfish Immunol.">
        <title>Early steps in the European eel (Anguilla anguilla)-Vibrio vulnificus interaction in the gills: Role of the RtxA13 toxin.</title>
        <authorList>
            <person name="Callol A."/>
            <person name="Pajuelo D."/>
            <person name="Ebbesson L."/>
            <person name="Teles M."/>
            <person name="MacKenzie S."/>
            <person name="Amaro C."/>
        </authorList>
    </citation>
    <scope>NUCLEOTIDE SEQUENCE</scope>
</reference>
<dbReference type="EMBL" id="GBXM01020177">
    <property type="protein sequence ID" value="JAH88400.1"/>
    <property type="molecule type" value="Transcribed_RNA"/>
</dbReference>
<organism evidence="1">
    <name type="scientific">Anguilla anguilla</name>
    <name type="common">European freshwater eel</name>
    <name type="synonym">Muraena anguilla</name>
    <dbReference type="NCBI Taxonomy" id="7936"/>
    <lineage>
        <taxon>Eukaryota</taxon>
        <taxon>Metazoa</taxon>
        <taxon>Chordata</taxon>
        <taxon>Craniata</taxon>
        <taxon>Vertebrata</taxon>
        <taxon>Euteleostomi</taxon>
        <taxon>Actinopterygii</taxon>
        <taxon>Neopterygii</taxon>
        <taxon>Teleostei</taxon>
        <taxon>Anguilliformes</taxon>
        <taxon>Anguillidae</taxon>
        <taxon>Anguilla</taxon>
    </lineage>
</organism>
<name>A0A0E9WFQ8_ANGAN</name>
<sequence>MARLNGDFWCFGSLSLFGKTQATWSSVGYTEVPVSFLVCL</sequence>
<accession>A0A0E9WFQ8</accession>
<proteinExistence type="predicted"/>